<dbReference type="AlphaFoldDB" id="A0AAV4JY31"/>
<keyword evidence="2" id="KW-1185">Reference proteome</keyword>
<sequence>MSPSFYDSHELLLSVDHCINNGVALPHEPIITAHRHELKATLCPSFASPPQLHHPLFLKKEDKKNRSKIHKTGTHPPLSFVQGWTRATTPATVCLSVGGARLRIIYARKMFADGRDNVRFIAPMREFPPGVFFHGGQSRQTRHQNMTTEA</sequence>
<dbReference type="EMBL" id="BMAT01010556">
    <property type="protein sequence ID" value="GFS27708.1"/>
    <property type="molecule type" value="Genomic_DNA"/>
</dbReference>
<proteinExistence type="predicted"/>
<evidence type="ECO:0000313" key="2">
    <source>
        <dbReference type="Proteomes" id="UP000762676"/>
    </source>
</evidence>
<reference evidence="1 2" key="1">
    <citation type="journal article" date="2021" name="Elife">
        <title>Chloroplast acquisition without the gene transfer in kleptoplastic sea slugs, Plakobranchus ocellatus.</title>
        <authorList>
            <person name="Maeda T."/>
            <person name="Takahashi S."/>
            <person name="Yoshida T."/>
            <person name="Shimamura S."/>
            <person name="Takaki Y."/>
            <person name="Nagai Y."/>
            <person name="Toyoda A."/>
            <person name="Suzuki Y."/>
            <person name="Arimoto A."/>
            <person name="Ishii H."/>
            <person name="Satoh N."/>
            <person name="Nishiyama T."/>
            <person name="Hasebe M."/>
            <person name="Maruyama T."/>
            <person name="Minagawa J."/>
            <person name="Obokata J."/>
            <person name="Shigenobu S."/>
        </authorList>
    </citation>
    <scope>NUCLEOTIDE SEQUENCE [LARGE SCALE GENOMIC DNA]</scope>
</reference>
<accession>A0AAV4JY31</accession>
<comment type="caution">
    <text evidence="1">The sequence shown here is derived from an EMBL/GenBank/DDBJ whole genome shotgun (WGS) entry which is preliminary data.</text>
</comment>
<gene>
    <name evidence="1" type="ORF">ElyMa_005296300</name>
</gene>
<protein>
    <submittedName>
        <fullName evidence="1">Uncharacterized protein</fullName>
    </submittedName>
</protein>
<organism evidence="1 2">
    <name type="scientific">Elysia marginata</name>
    <dbReference type="NCBI Taxonomy" id="1093978"/>
    <lineage>
        <taxon>Eukaryota</taxon>
        <taxon>Metazoa</taxon>
        <taxon>Spiralia</taxon>
        <taxon>Lophotrochozoa</taxon>
        <taxon>Mollusca</taxon>
        <taxon>Gastropoda</taxon>
        <taxon>Heterobranchia</taxon>
        <taxon>Euthyneura</taxon>
        <taxon>Panpulmonata</taxon>
        <taxon>Sacoglossa</taxon>
        <taxon>Placobranchoidea</taxon>
        <taxon>Plakobranchidae</taxon>
        <taxon>Elysia</taxon>
    </lineage>
</organism>
<dbReference type="Proteomes" id="UP000762676">
    <property type="component" value="Unassembled WGS sequence"/>
</dbReference>
<evidence type="ECO:0000313" key="1">
    <source>
        <dbReference type="EMBL" id="GFS27708.1"/>
    </source>
</evidence>
<name>A0AAV4JY31_9GAST</name>